<feature type="domain" description="Methylated-DNA-[protein]-cysteine S-methyltransferase DNA binding" evidence="10">
    <location>
        <begin position="125"/>
        <end position="203"/>
    </location>
</feature>
<evidence type="ECO:0000259" key="10">
    <source>
        <dbReference type="Pfam" id="PF01035"/>
    </source>
</evidence>
<comment type="function">
    <text evidence="9">Involved in the cellular defense against the biological effects of O6-methylguanine (O6-MeG) and O4-methylthymine (O4-MeT) in DNA. Repairs the methylated nucleobase in DNA by stoichiometrically transferring the methyl group to a cysteine residue in the enzyme. This is a suicide reaction: the enzyme is irreversibly inactivated.</text>
</comment>
<dbReference type="GO" id="GO:0032259">
    <property type="term" value="P:methylation"/>
    <property type="evidence" value="ECO:0007669"/>
    <property type="project" value="UniProtKB-KW"/>
</dbReference>
<organism evidence="12 13">
    <name type="scientific">Streptomyces brevispora</name>
    <dbReference type="NCBI Taxonomy" id="887462"/>
    <lineage>
        <taxon>Bacteria</taxon>
        <taxon>Bacillati</taxon>
        <taxon>Actinomycetota</taxon>
        <taxon>Actinomycetes</taxon>
        <taxon>Kitasatosporales</taxon>
        <taxon>Streptomycetaceae</taxon>
        <taxon>Streptomyces</taxon>
    </lineage>
</organism>
<dbReference type="EC" id="2.1.1.63" evidence="9"/>
<evidence type="ECO:0000256" key="8">
    <source>
        <dbReference type="ARBA" id="ARBA00049348"/>
    </source>
</evidence>
<sequence>MSDIRNDDDMAVLLSTPVDADTLRRLHRRLEQAAEQADLIDVAYTTIDSPVGKLLLAATPKGLVRVAYAGEDHDRVLEALGQKLSPRILHAPKRLEEAAREIDEYFARRRRVFDVTLDLSLSHGFRRLVQTHLPEIEYGQTRSYRDMAELVGNPKAVRAVGTACATNPLPIVVPCHRVLRADGTLGGYVGGIEAKTTLLDLEAAA</sequence>
<dbReference type="PROSITE" id="PS00374">
    <property type="entry name" value="MGMT"/>
    <property type="match status" value="1"/>
</dbReference>
<dbReference type="PANTHER" id="PTHR10815:SF5">
    <property type="entry name" value="METHYLATED-DNA--PROTEIN-CYSTEINE METHYLTRANSFERASE"/>
    <property type="match status" value="1"/>
</dbReference>
<evidence type="ECO:0000256" key="1">
    <source>
        <dbReference type="ARBA" id="ARBA00001286"/>
    </source>
</evidence>
<dbReference type="RefSeq" id="WP_244318103.1">
    <property type="nucleotide sequence ID" value="NZ_JBHJUX010000022.1"/>
</dbReference>
<keyword evidence="4 9" id="KW-0489">Methyltransferase</keyword>
<comment type="caution">
    <text evidence="12">The sequence shown here is derived from an EMBL/GenBank/DDBJ whole genome shotgun (WGS) entry which is preliminary data.</text>
</comment>
<dbReference type="Proteomes" id="UP000318186">
    <property type="component" value="Unassembled WGS sequence"/>
</dbReference>
<proteinExistence type="inferred from homology"/>
<dbReference type="GO" id="GO:0003908">
    <property type="term" value="F:methylated-DNA-[protein]-cysteine S-methyltransferase activity"/>
    <property type="evidence" value="ECO:0007669"/>
    <property type="project" value="UniProtKB-UniRule"/>
</dbReference>
<dbReference type="PANTHER" id="PTHR10815">
    <property type="entry name" value="METHYLATED-DNA--PROTEIN-CYSTEINE METHYLTRANSFERASE"/>
    <property type="match status" value="1"/>
</dbReference>
<dbReference type="InterPro" id="IPR001497">
    <property type="entry name" value="MethylDNA_cys_MeTrfase_AS"/>
</dbReference>
<dbReference type="SUPFAM" id="SSF53155">
    <property type="entry name" value="Methylated DNA-protein cysteine methyltransferase domain"/>
    <property type="match status" value="1"/>
</dbReference>
<dbReference type="InterPro" id="IPR036388">
    <property type="entry name" value="WH-like_DNA-bd_sf"/>
</dbReference>
<dbReference type="CDD" id="cd06445">
    <property type="entry name" value="ATase"/>
    <property type="match status" value="1"/>
</dbReference>
<gene>
    <name evidence="12" type="ORF">FHX80_1171</name>
</gene>
<evidence type="ECO:0000259" key="11">
    <source>
        <dbReference type="Pfam" id="PF02870"/>
    </source>
</evidence>
<comment type="catalytic activity">
    <reaction evidence="1 9">
        <text>a 4-O-methyl-thymidine in DNA + L-cysteinyl-[protein] = a thymidine in DNA + S-methyl-L-cysteinyl-[protein]</text>
        <dbReference type="Rhea" id="RHEA:53428"/>
        <dbReference type="Rhea" id="RHEA-COMP:10131"/>
        <dbReference type="Rhea" id="RHEA-COMP:10132"/>
        <dbReference type="Rhea" id="RHEA-COMP:13555"/>
        <dbReference type="Rhea" id="RHEA-COMP:13556"/>
        <dbReference type="ChEBI" id="CHEBI:29950"/>
        <dbReference type="ChEBI" id="CHEBI:82612"/>
        <dbReference type="ChEBI" id="CHEBI:137386"/>
        <dbReference type="ChEBI" id="CHEBI:137387"/>
        <dbReference type="EC" id="2.1.1.63"/>
    </reaction>
</comment>
<keyword evidence="5 9" id="KW-0808">Transferase</keyword>
<dbReference type="SUPFAM" id="SSF46767">
    <property type="entry name" value="Methylated DNA-protein cysteine methyltransferase, C-terminal domain"/>
    <property type="match status" value="1"/>
</dbReference>
<evidence type="ECO:0000313" key="13">
    <source>
        <dbReference type="Proteomes" id="UP000318186"/>
    </source>
</evidence>
<comment type="miscellaneous">
    <text evidence="9">This enzyme catalyzes only one turnover and therefore is not strictly catalytic. According to one definition, an enzyme is a biocatalyst that acts repeatedly and over many reaction cycles.</text>
</comment>
<dbReference type="Pfam" id="PF02870">
    <property type="entry name" value="Methyltransf_1N"/>
    <property type="match status" value="1"/>
</dbReference>
<feature type="active site" description="Nucleophile; methyl group acceptor" evidence="9">
    <location>
        <position position="175"/>
    </location>
</feature>
<keyword evidence="3 9" id="KW-0963">Cytoplasm</keyword>
<evidence type="ECO:0000256" key="3">
    <source>
        <dbReference type="ARBA" id="ARBA00022490"/>
    </source>
</evidence>
<evidence type="ECO:0000256" key="5">
    <source>
        <dbReference type="ARBA" id="ARBA00022679"/>
    </source>
</evidence>
<evidence type="ECO:0000256" key="7">
    <source>
        <dbReference type="ARBA" id="ARBA00023204"/>
    </source>
</evidence>
<feature type="domain" description="Methylguanine DNA methyltransferase ribonuclease-like" evidence="11">
    <location>
        <begin position="43"/>
        <end position="119"/>
    </location>
</feature>
<dbReference type="GO" id="GO:0006307">
    <property type="term" value="P:DNA alkylation repair"/>
    <property type="evidence" value="ECO:0007669"/>
    <property type="project" value="UniProtKB-UniRule"/>
</dbReference>
<evidence type="ECO:0000313" key="12">
    <source>
        <dbReference type="EMBL" id="TWG01685.1"/>
    </source>
</evidence>
<dbReference type="Gene3D" id="1.10.10.10">
    <property type="entry name" value="Winged helix-like DNA-binding domain superfamily/Winged helix DNA-binding domain"/>
    <property type="match status" value="1"/>
</dbReference>
<dbReference type="HAMAP" id="MF_00772">
    <property type="entry name" value="OGT"/>
    <property type="match status" value="1"/>
</dbReference>
<reference evidence="12 13" key="1">
    <citation type="submission" date="2019-06" db="EMBL/GenBank/DDBJ databases">
        <title>Sequencing the genomes of 1000 actinobacteria strains.</title>
        <authorList>
            <person name="Klenk H.-P."/>
        </authorList>
    </citation>
    <scope>NUCLEOTIDE SEQUENCE [LARGE SCALE GENOMIC DNA]</scope>
    <source>
        <strain evidence="12 13">DSM 42059</strain>
    </source>
</reference>
<dbReference type="AlphaFoldDB" id="A0A561UQQ3"/>
<dbReference type="GO" id="GO:0005737">
    <property type="term" value="C:cytoplasm"/>
    <property type="evidence" value="ECO:0007669"/>
    <property type="project" value="UniProtKB-SubCell"/>
</dbReference>
<evidence type="ECO:0000256" key="6">
    <source>
        <dbReference type="ARBA" id="ARBA00022763"/>
    </source>
</evidence>
<dbReference type="Gene3D" id="3.30.160.70">
    <property type="entry name" value="Methylated DNA-protein cysteine methyltransferase domain"/>
    <property type="match status" value="1"/>
</dbReference>
<evidence type="ECO:0000256" key="4">
    <source>
        <dbReference type="ARBA" id="ARBA00022603"/>
    </source>
</evidence>
<accession>A0A561UQQ3</accession>
<dbReference type="InterPro" id="IPR036217">
    <property type="entry name" value="MethylDNA_cys_MeTrfase_DNAb"/>
</dbReference>
<comment type="similarity">
    <text evidence="2 9">Belongs to the MGMT family.</text>
</comment>
<dbReference type="InterPro" id="IPR023546">
    <property type="entry name" value="MGMT"/>
</dbReference>
<dbReference type="NCBIfam" id="TIGR00589">
    <property type="entry name" value="ogt"/>
    <property type="match status" value="1"/>
</dbReference>
<dbReference type="InterPro" id="IPR008332">
    <property type="entry name" value="MethylG_MeTrfase_N"/>
</dbReference>
<dbReference type="InterPro" id="IPR036631">
    <property type="entry name" value="MGMT_N_sf"/>
</dbReference>
<dbReference type="FunFam" id="1.10.10.10:FF:000214">
    <property type="entry name" value="Methylated-DNA--protein-cysteine methyltransferase"/>
    <property type="match status" value="1"/>
</dbReference>
<dbReference type="EMBL" id="VIWW01000001">
    <property type="protein sequence ID" value="TWG01685.1"/>
    <property type="molecule type" value="Genomic_DNA"/>
</dbReference>
<dbReference type="InterPro" id="IPR014048">
    <property type="entry name" value="MethylDNA_cys_MeTrfase_DNA-bd"/>
</dbReference>
<name>A0A561UQQ3_9ACTN</name>
<keyword evidence="7 9" id="KW-0234">DNA repair</keyword>
<dbReference type="Pfam" id="PF01035">
    <property type="entry name" value="DNA_binding_1"/>
    <property type="match status" value="1"/>
</dbReference>
<comment type="subcellular location">
    <subcellularLocation>
        <location evidence="9">Cytoplasm</location>
    </subcellularLocation>
</comment>
<comment type="catalytic activity">
    <reaction evidence="8 9">
        <text>a 6-O-methyl-2'-deoxyguanosine in DNA + L-cysteinyl-[protein] = S-methyl-L-cysteinyl-[protein] + a 2'-deoxyguanosine in DNA</text>
        <dbReference type="Rhea" id="RHEA:24000"/>
        <dbReference type="Rhea" id="RHEA-COMP:10131"/>
        <dbReference type="Rhea" id="RHEA-COMP:10132"/>
        <dbReference type="Rhea" id="RHEA-COMP:11367"/>
        <dbReference type="Rhea" id="RHEA-COMP:11368"/>
        <dbReference type="ChEBI" id="CHEBI:29950"/>
        <dbReference type="ChEBI" id="CHEBI:82612"/>
        <dbReference type="ChEBI" id="CHEBI:85445"/>
        <dbReference type="ChEBI" id="CHEBI:85448"/>
        <dbReference type="EC" id="2.1.1.63"/>
    </reaction>
</comment>
<keyword evidence="6 9" id="KW-0227">DNA damage</keyword>
<evidence type="ECO:0000256" key="2">
    <source>
        <dbReference type="ARBA" id="ARBA00008711"/>
    </source>
</evidence>
<evidence type="ECO:0000256" key="9">
    <source>
        <dbReference type="HAMAP-Rule" id="MF_00772"/>
    </source>
</evidence>
<protein>
    <recommendedName>
        <fullName evidence="9">Methylated-DNA--protein-cysteine methyltransferase</fullName>
        <ecNumber evidence="9">2.1.1.63</ecNumber>
    </recommendedName>
    <alternativeName>
        <fullName evidence="9">6-O-methylguanine-DNA methyltransferase</fullName>
        <shortName evidence="9">MGMT</shortName>
    </alternativeName>
    <alternativeName>
        <fullName evidence="9">O-6-methylguanine-DNA-alkyltransferase</fullName>
    </alternativeName>
</protein>